<protein>
    <recommendedName>
        <fullName evidence="7">Pentatricopeptide repeat-containing protein-mitochondrial domain-containing protein</fullName>
    </recommendedName>
</protein>
<dbReference type="PANTHER" id="PTHR47447:SF17">
    <property type="entry name" value="OS12G0638900 PROTEIN"/>
    <property type="match status" value="1"/>
</dbReference>
<feature type="repeat" description="PPR" evidence="5">
    <location>
        <begin position="24"/>
        <end position="58"/>
    </location>
</feature>
<evidence type="ECO:0000256" key="2">
    <source>
        <dbReference type="ARBA" id="ARBA00022737"/>
    </source>
</evidence>
<comment type="similarity">
    <text evidence="1">Belongs to the CCM1 family.</text>
</comment>
<feature type="compositionally biased region" description="Basic and acidic residues" evidence="6">
    <location>
        <begin position="503"/>
        <end position="515"/>
    </location>
</feature>
<keyword evidence="2" id="KW-0677">Repeat</keyword>
<dbReference type="PROSITE" id="PS51375">
    <property type="entry name" value="PPR"/>
    <property type="match status" value="3"/>
</dbReference>
<dbReference type="Proteomes" id="UP000305948">
    <property type="component" value="Unassembled WGS sequence"/>
</dbReference>
<reference evidence="8 9" key="1">
    <citation type="journal article" date="2019" name="Nat. Ecol. Evol.">
        <title>Megaphylogeny resolves global patterns of mushroom evolution.</title>
        <authorList>
            <person name="Varga T."/>
            <person name="Krizsan K."/>
            <person name="Foldi C."/>
            <person name="Dima B."/>
            <person name="Sanchez-Garcia M."/>
            <person name="Sanchez-Ramirez S."/>
            <person name="Szollosi G.J."/>
            <person name="Szarkandi J.G."/>
            <person name="Papp V."/>
            <person name="Albert L."/>
            <person name="Andreopoulos W."/>
            <person name="Angelini C."/>
            <person name="Antonin V."/>
            <person name="Barry K.W."/>
            <person name="Bougher N.L."/>
            <person name="Buchanan P."/>
            <person name="Buyck B."/>
            <person name="Bense V."/>
            <person name="Catcheside P."/>
            <person name="Chovatia M."/>
            <person name="Cooper J."/>
            <person name="Damon W."/>
            <person name="Desjardin D."/>
            <person name="Finy P."/>
            <person name="Geml J."/>
            <person name="Haridas S."/>
            <person name="Hughes K."/>
            <person name="Justo A."/>
            <person name="Karasinski D."/>
            <person name="Kautmanova I."/>
            <person name="Kiss B."/>
            <person name="Kocsube S."/>
            <person name="Kotiranta H."/>
            <person name="LaButti K.M."/>
            <person name="Lechner B.E."/>
            <person name="Liimatainen K."/>
            <person name="Lipzen A."/>
            <person name="Lukacs Z."/>
            <person name="Mihaltcheva S."/>
            <person name="Morgado L.N."/>
            <person name="Niskanen T."/>
            <person name="Noordeloos M.E."/>
            <person name="Ohm R.A."/>
            <person name="Ortiz-Santana B."/>
            <person name="Ovrebo C."/>
            <person name="Racz N."/>
            <person name="Riley R."/>
            <person name="Savchenko A."/>
            <person name="Shiryaev A."/>
            <person name="Soop K."/>
            <person name="Spirin V."/>
            <person name="Szebenyi C."/>
            <person name="Tomsovsky M."/>
            <person name="Tulloss R.E."/>
            <person name="Uehling J."/>
            <person name="Grigoriev I.V."/>
            <person name="Vagvolgyi C."/>
            <person name="Papp T."/>
            <person name="Martin F.M."/>
            <person name="Miettinen O."/>
            <person name="Hibbett D.S."/>
            <person name="Nagy L.G."/>
        </authorList>
    </citation>
    <scope>NUCLEOTIDE SEQUENCE [LARGE SCALE GENOMIC DNA]</scope>
    <source>
        <strain evidence="8 9">OMC1185</strain>
    </source>
</reference>
<feature type="region of interest" description="Disordered" evidence="6">
    <location>
        <begin position="502"/>
        <end position="527"/>
    </location>
</feature>
<dbReference type="STRING" id="5364.A0A5C3N7K2"/>
<dbReference type="Gene3D" id="1.25.40.10">
    <property type="entry name" value="Tetratricopeptide repeat domain"/>
    <property type="match status" value="3"/>
</dbReference>
<evidence type="ECO:0000256" key="1">
    <source>
        <dbReference type="ARBA" id="ARBA00006192"/>
    </source>
</evidence>
<keyword evidence="9" id="KW-1185">Reference proteome</keyword>
<dbReference type="InterPro" id="IPR057027">
    <property type="entry name" value="TPR_mt"/>
</dbReference>
<evidence type="ECO:0000256" key="5">
    <source>
        <dbReference type="PROSITE-ProRule" id="PRU00708"/>
    </source>
</evidence>
<dbReference type="AlphaFoldDB" id="A0A5C3N7K2"/>
<dbReference type="Pfam" id="PF13812">
    <property type="entry name" value="PPR_3"/>
    <property type="match status" value="2"/>
</dbReference>
<evidence type="ECO:0000313" key="8">
    <source>
        <dbReference type="EMBL" id="TFK53684.1"/>
    </source>
</evidence>
<dbReference type="InterPro" id="IPR011990">
    <property type="entry name" value="TPR-like_helical_dom_sf"/>
</dbReference>
<evidence type="ECO:0000256" key="4">
    <source>
        <dbReference type="ARBA" id="ARBA00044511"/>
    </source>
</evidence>
<comment type="subunit">
    <text evidence="4">Binds to mitochondrial small subunit 15S rRNA.</text>
</comment>
<dbReference type="InterPro" id="IPR002885">
    <property type="entry name" value="PPR_rpt"/>
</dbReference>
<dbReference type="NCBIfam" id="TIGR00756">
    <property type="entry name" value="PPR"/>
    <property type="match status" value="1"/>
</dbReference>
<organism evidence="8 9">
    <name type="scientific">Heliocybe sulcata</name>
    <dbReference type="NCBI Taxonomy" id="5364"/>
    <lineage>
        <taxon>Eukaryota</taxon>
        <taxon>Fungi</taxon>
        <taxon>Dikarya</taxon>
        <taxon>Basidiomycota</taxon>
        <taxon>Agaricomycotina</taxon>
        <taxon>Agaricomycetes</taxon>
        <taxon>Gloeophyllales</taxon>
        <taxon>Gloeophyllaceae</taxon>
        <taxon>Heliocybe</taxon>
    </lineage>
</organism>
<sequence length="527" mass="59133">MAKLGAVNAVHLCREMKERGIKPDLQLYSLLLRSLAQEPFVVEAFAIFEDMKALGIHPDVGVYNTLIRTCRLEDPLVSLSIMDMMTEDRVPPNAETYELLMERYIASDNLERCMEIYAQAESGQAPLNIASVEKLIGLAAETYYPRLACQMAEYFEARAVRSLNVSTWVKCLISSADQLYAEGVSQCWEKLVDHLNLQPDEGLCIAVLHTAGRHGLPRLATSVISALKANNIDLREYHFAPLIQALCGEGLLEEAVLSINMMYEDGIEPTLQTVGPFMEWVHTNHDGIDRLWAVLDTVRSQNTPVHVMVINALIKASVDMGELQRAIGIFGALPQLDISPDLTTFEELLAGCVLLRHRELCNRLLDHMQQLQIKPRARTYQLLIELYLTQDTYEDAFFYLEEMKGQGMIPPVEVYNAIIRKCMQNGDTRHKIAVEDMRECGYTVSQEVQYLINHGTDGSPPEKPRTHLENEWLALLAKGKEAEVIAAAQFETDELLRNIVPTESERKAASGHDPEVQPEAKVAPASS</sequence>
<feature type="repeat" description="PPR" evidence="5">
    <location>
        <begin position="376"/>
        <end position="410"/>
    </location>
</feature>
<accession>A0A5C3N7K2</accession>
<feature type="repeat" description="PPR" evidence="5">
    <location>
        <begin position="235"/>
        <end position="269"/>
    </location>
</feature>
<evidence type="ECO:0000313" key="9">
    <source>
        <dbReference type="Proteomes" id="UP000305948"/>
    </source>
</evidence>
<dbReference type="Pfam" id="PF23276">
    <property type="entry name" value="TPR_24"/>
    <property type="match status" value="1"/>
</dbReference>
<evidence type="ECO:0000256" key="3">
    <source>
        <dbReference type="ARBA" id="ARBA00044493"/>
    </source>
</evidence>
<feature type="domain" description="Pentatricopeptide repeat-containing protein-mitochondrial" evidence="7">
    <location>
        <begin position="201"/>
        <end position="331"/>
    </location>
</feature>
<name>A0A5C3N7K2_9AGAM</name>
<dbReference type="PANTHER" id="PTHR47447">
    <property type="entry name" value="OS03G0856100 PROTEIN"/>
    <property type="match status" value="1"/>
</dbReference>
<evidence type="ECO:0000259" key="7">
    <source>
        <dbReference type="Pfam" id="PF23276"/>
    </source>
</evidence>
<gene>
    <name evidence="8" type="ORF">OE88DRAFT_1711564</name>
</gene>
<dbReference type="OrthoDB" id="185373at2759"/>
<comment type="function">
    <text evidence="3">Regulates mitochondrial small subunit maturation by controlling 15S rRNA 5'-end processing. Localizes to the 5' precursor of the 15S rRNA in a position that is subsequently occupied by mS47 in the mature yeast mtSSU. Uses structure and sequence-specific RNA recognition, binding to a single-stranded region of the precursor and specifically recognizing bases -6 to -1. The exchange of Ccm1 for mS47 is coupled to the irreversible removal of precursor rRNA that is accompanied by conformational changes of the mitoribosomal proteins uS5m and mS26. These conformational changes signal completion of 5'-end rRNA processing through protection of the mature 5'-end of the 15S rRNA and stabilization of mS47. The removal of the 5' precursor together with the dissociation of Ccm1 may be catalyzed by the 5'-3' exoribonuclease Pet127. Involved in the specific removal of group I introns in mitochondrial encoded transcripts.</text>
</comment>
<proteinExistence type="inferred from homology"/>
<evidence type="ECO:0000256" key="6">
    <source>
        <dbReference type="SAM" id="MobiDB-lite"/>
    </source>
</evidence>
<dbReference type="EMBL" id="ML213507">
    <property type="protein sequence ID" value="TFK53684.1"/>
    <property type="molecule type" value="Genomic_DNA"/>
</dbReference>